<organism evidence="3">
    <name type="scientific">freshwater sediment metagenome</name>
    <dbReference type="NCBI Taxonomy" id="556182"/>
    <lineage>
        <taxon>unclassified sequences</taxon>
        <taxon>metagenomes</taxon>
        <taxon>ecological metagenomes</taxon>
    </lineage>
</organism>
<gene>
    <name evidence="3" type="ORF">AMST5_00232</name>
</gene>
<evidence type="ECO:0000256" key="1">
    <source>
        <dbReference type="SAM" id="MobiDB-lite"/>
    </source>
</evidence>
<dbReference type="AlphaFoldDB" id="A0AA48RCN0"/>
<name>A0AA48RCN0_9ZZZZ</name>
<dbReference type="EMBL" id="OY288114">
    <property type="protein sequence ID" value="CAJ0850179.1"/>
    <property type="molecule type" value="Genomic_DNA"/>
</dbReference>
<feature type="domain" description="SHOCT" evidence="2">
    <location>
        <begin position="257"/>
        <end position="283"/>
    </location>
</feature>
<sequence length="286" mass="30263">MQEITPEGQRILADVASRNGVSFDAVVTLLRALVAGNGSQAQFSHPDLGGMGQWSQGGMIMVGDMFNQGLKYRVDTLCNELANLLRSQPLFRHTGGSFQSQSQGSGGVSLFVPGSGASFGHWWPAELGEPSSTGAQNDLRYACFPGSRRLAIQQGGRVNVYDTGEHLITGFSQQQSGDQSLTFTSQFGLVRVADLPLVKTDETRPQEAPATVIVAPDPSSAATTPAPQSMTPASVAAPAKSTAESIPSTAAIDIIATIERLADLRQKGVLTEEEFAAKKSELLSRL</sequence>
<evidence type="ECO:0000313" key="3">
    <source>
        <dbReference type="EMBL" id="CAJ0850179.1"/>
    </source>
</evidence>
<dbReference type="InterPro" id="IPR018649">
    <property type="entry name" value="SHOCT"/>
</dbReference>
<proteinExistence type="predicted"/>
<feature type="compositionally biased region" description="Low complexity" evidence="1">
    <location>
        <begin position="216"/>
        <end position="234"/>
    </location>
</feature>
<accession>A0AA48RCN0</accession>
<feature type="region of interest" description="Disordered" evidence="1">
    <location>
        <begin position="216"/>
        <end position="239"/>
    </location>
</feature>
<protein>
    <recommendedName>
        <fullName evidence="2">SHOCT domain-containing protein</fullName>
    </recommendedName>
</protein>
<reference evidence="3" key="1">
    <citation type="submission" date="2023-07" db="EMBL/GenBank/DDBJ databases">
        <authorList>
            <person name="Pelsma A.J. K."/>
        </authorList>
    </citation>
    <scope>NUCLEOTIDE SEQUENCE</scope>
</reference>
<dbReference type="Pfam" id="PF09851">
    <property type="entry name" value="SHOCT"/>
    <property type="match status" value="1"/>
</dbReference>
<evidence type="ECO:0000259" key="2">
    <source>
        <dbReference type="Pfam" id="PF09851"/>
    </source>
</evidence>